<accession>A0A934S063</accession>
<dbReference type="Gene3D" id="2.60.420.10">
    <property type="entry name" value="Maltose phosphorylase, domain 3"/>
    <property type="match status" value="1"/>
</dbReference>
<dbReference type="SUPFAM" id="SSF48208">
    <property type="entry name" value="Six-hairpin glycosidases"/>
    <property type="match status" value="1"/>
</dbReference>
<dbReference type="RefSeq" id="WP_200358212.1">
    <property type="nucleotide sequence ID" value="NZ_JAENIL010000061.1"/>
</dbReference>
<keyword evidence="2" id="KW-0808">Transferase</keyword>
<evidence type="ECO:0000313" key="5">
    <source>
        <dbReference type="EMBL" id="MBK1879881.1"/>
    </source>
</evidence>
<evidence type="ECO:0000259" key="3">
    <source>
        <dbReference type="Pfam" id="PF06165"/>
    </source>
</evidence>
<evidence type="ECO:0008006" key="7">
    <source>
        <dbReference type="Google" id="ProtNLM"/>
    </source>
</evidence>
<name>A0A934S063_9BACT</name>
<organism evidence="5 6">
    <name type="scientific">Pelagicoccus mobilis</name>
    <dbReference type="NCBI Taxonomy" id="415221"/>
    <lineage>
        <taxon>Bacteria</taxon>
        <taxon>Pseudomonadati</taxon>
        <taxon>Verrucomicrobiota</taxon>
        <taxon>Opitutia</taxon>
        <taxon>Puniceicoccales</taxon>
        <taxon>Pelagicoccaceae</taxon>
        <taxon>Pelagicoccus</taxon>
    </lineage>
</organism>
<dbReference type="InterPro" id="IPR033432">
    <property type="entry name" value="GH94_catalytic"/>
</dbReference>
<evidence type="ECO:0000256" key="1">
    <source>
        <dbReference type="ARBA" id="ARBA00022676"/>
    </source>
</evidence>
<dbReference type="GO" id="GO:0030246">
    <property type="term" value="F:carbohydrate binding"/>
    <property type="evidence" value="ECO:0007669"/>
    <property type="project" value="InterPro"/>
</dbReference>
<sequence length="804" mass="89097">MKYGHFDDDAREYVITRPDTPRSWTNYLGTTEYGAIISNNAGGYSFFRSASEGRFTRLRFNNVPMDQPGRYFYLRDQESGDFWSTSWQPVGKPLDEYKTTCRHGTAYTSIESEYSDIKTETLYFVPVGQKFEYWKLKVTNTGSAPRKLSVFTYCEFTNHWNIDQDQFNLQYSQYIGKATYQDGFAQMAVNDNLPHDWASIKRDGNAMLSWTTLLGSPITGYDLSRETFIGTYGSYAKPDVVASGESTGSTTYGENSCSALRTEIELAPGESKELLVMIGVGKASIEGKAAVEEFSSLERVDAEFAKLKDFWHSRLGALTAKTPDADFDSMVNVWNAYNSLITYTWSRSASFVYGGHRNGLGFRDTVQDIIAVLPAIPEEAGKRLELMLTGQFSNGGALPVVKPFDHEPGNTPMPPKEEFRSDDCLWFFNTVPAYVGETGDLDFYNKVLPYADEGEATVLGHLRRALEFNLERSGANGIPCGLAADWNDCLKLGYNGESLFVGFQVRYGLGVYADIANKLNLPEEAEWALLQQKILDAAIQKTCWSKDRFIWAIADDGTVYGTHDSKEGAIYLNTQIWAVISGAATEEQARICMESVKEHLATDYGAQLCAPPVETMPVEIMAARLFNAGTKENAGIFNHPQGWVVMAEAMLGKGDSAYEYYNAFNPAKFNDKAEIRQSEPYVHCQSTHARYSPMHGAARLPWLSGTSAWAYYSSTAYILGIKAELEGLRIDPCLPSSWPGYEATRLFRGMNINITVKNPDGAETGVASLTVDGQTIDGTLVPTDKLKDGSQIEVIMGAAVPAGA</sequence>
<evidence type="ECO:0000313" key="6">
    <source>
        <dbReference type="Proteomes" id="UP000617628"/>
    </source>
</evidence>
<dbReference type="Pfam" id="PF17167">
    <property type="entry name" value="Glyco_hydro_94"/>
    <property type="match status" value="1"/>
</dbReference>
<dbReference type="PANTHER" id="PTHR37469:SF3">
    <property type="entry name" value="PUTATIVE-RELATED"/>
    <property type="match status" value="1"/>
</dbReference>
<dbReference type="InterPro" id="IPR010383">
    <property type="entry name" value="Glyco_hydrolase_94_b-supersand"/>
</dbReference>
<dbReference type="GO" id="GO:0005975">
    <property type="term" value="P:carbohydrate metabolic process"/>
    <property type="evidence" value="ECO:0007669"/>
    <property type="project" value="InterPro"/>
</dbReference>
<feature type="domain" description="Glycosyl hydrolase 94 supersandwich" evidence="3">
    <location>
        <begin position="11"/>
        <end position="295"/>
    </location>
</feature>
<dbReference type="InterPro" id="IPR037018">
    <property type="entry name" value="GH65_N"/>
</dbReference>
<dbReference type="Pfam" id="PF06165">
    <property type="entry name" value="GH94_b-supersand"/>
    <property type="match status" value="1"/>
</dbReference>
<evidence type="ECO:0000259" key="4">
    <source>
        <dbReference type="Pfam" id="PF17167"/>
    </source>
</evidence>
<dbReference type="PANTHER" id="PTHR37469">
    <property type="entry name" value="CELLOBIONIC ACID PHOSPHORYLASE-RELATED"/>
    <property type="match status" value="1"/>
</dbReference>
<reference evidence="5" key="1">
    <citation type="submission" date="2021-01" db="EMBL/GenBank/DDBJ databases">
        <title>Modified the classification status of verrucomicrobia.</title>
        <authorList>
            <person name="Feng X."/>
        </authorList>
    </citation>
    <scope>NUCLEOTIDE SEQUENCE</scope>
    <source>
        <strain evidence="5">KCTC 13126</strain>
    </source>
</reference>
<comment type="caution">
    <text evidence="5">The sequence shown here is derived from an EMBL/GenBank/DDBJ whole genome shotgun (WGS) entry which is preliminary data.</text>
</comment>
<dbReference type="Proteomes" id="UP000617628">
    <property type="component" value="Unassembled WGS sequence"/>
</dbReference>
<dbReference type="GO" id="GO:0016757">
    <property type="term" value="F:glycosyltransferase activity"/>
    <property type="evidence" value="ECO:0007669"/>
    <property type="project" value="UniProtKB-KW"/>
</dbReference>
<keyword evidence="1" id="KW-0328">Glycosyltransferase</keyword>
<protein>
    <recommendedName>
        <fullName evidence="7">N,N'-diacetylchitobiose phosphorylase</fullName>
    </recommendedName>
</protein>
<dbReference type="InterPro" id="IPR008928">
    <property type="entry name" value="6-hairpin_glycosidase_sf"/>
</dbReference>
<dbReference type="SUPFAM" id="SSF74650">
    <property type="entry name" value="Galactose mutarotase-like"/>
    <property type="match status" value="1"/>
</dbReference>
<dbReference type="CDD" id="cd11755">
    <property type="entry name" value="GH94N_ChBP_like"/>
    <property type="match status" value="1"/>
</dbReference>
<keyword evidence="6" id="KW-1185">Reference proteome</keyword>
<dbReference type="Gene3D" id="2.70.98.40">
    <property type="entry name" value="Glycoside hydrolase, family 65, N-terminal domain"/>
    <property type="match status" value="1"/>
</dbReference>
<dbReference type="InterPro" id="IPR011013">
    <property type="entry name" value="Gal_mutarotase_sf_dom"/>
</dbReference>
<dbReference type="InterPro" id="IPR012341">
    <property type="entry name" value="6hp_glycosidase-like_sf"/>
</dbReference>
<dbReference type="SMART" id="SM01068">
    <property type="entry name" value="CBM_X"/>
    <property type="match status" value="1"/>
</dbReference>
<dbReference type="InterPro" id="IPR052047">
    <property type="entry name" value="GH94_Enzymes"/>
</dbReference>
<dbReference type="Gene3D" id="1.50.10.10">
    <property type="match status" value="1"/>
</dbReference>
<feature type="domain" description="Glycosyl hydrolase 94 catalytic" evidence="4">
    <location>
        <begin position="310"/>
        <end position="720"/>
    </location>
</feature>
<gene>
    <name evidence="5" type="ORF">JIN87_23555</name>
</gene>
<evidence type="ECO:0000256" key="2">
    <source>
        <dbReference type="ARBA" id="ARBA00022679"/>
    </source>
</evidence>
<proteinExistence type="predicted"/>
<dbReference type="AlphaFoldDB" id="A0A934S063"/>
<dbReference type="EMBL" id="JAENIL010000061">
    <property type="protein sequence ID" value="MBK1879881.1"/>
    <property type="molecule type" value="Genomic_DNA"/>
</dbReference>
<dbReference type="InterPro" id="IPR037828">
    <property type="entry name" value="GH94N_ChBP"/>
</dbReference>